<feature type="non-terminal residue" evidence="4">
    <location>
        <position position="1"/>
    </location>
</feature>
<comment type="caution">
    <text evidence="4">The sequence shown here is derived from an EMBL/GenBank/DDBJ whole genome shotgun (WGS) entry which is preliminary data.</text>
</comment>
<dbReference type="InterPro" id="IPR012445">
    <property type="entry name" value="ATG101"/>
</dbReference>
<evidence type="ECO:0000313" key="5">
    <source>
        <dbReference type="Proteomes" id="UP000824469"/>
    </source>
</evidence>
<reference evidence="4 5" key="1">
    <citation type="journal article" date="2021" name="Nat. Plants">
        <title>The Taxus genome provides insights into paclitaxel biosynthesis.</title>
        <authorList>
            <person name="Xiong X."/>
            <person name="Gou J."/>
            <person name="Liao Q."/>
            <person name="Li Y."/>
            <person name="Zhou Q."/>
            <person name="Bi G."/>
            <person name="Li C."/>
            <person name="Du R."/>
            <person name="Wang X."/>
            <person name="Sun T."/>
            <person name="Guo L."/>
            <person name="Liang H."/>
            <person name="Lu P."/>
            <person name="Wu Y."/>
            <person name="Zhang Z."/>
            <person name="Ro D.K."/>
            <person name="Shang Y."/>
            <person name="Huang S."/>
            <person name="Yan J."/>
        </authorList>
    </citation>
    <scope>NUCLEOTIDE SEQUENCE [LARGE SCALE GENOMIC DNA]</scope>
    <source>
        <strain evidence="4">Ta-2019</strain>
    </source>
</reference>
<comment type="similarity">
    <text evidence="1">Belongs to the ATG101 family.</text>
</comment>
<evidence type="ECO:0000256" key="1">
    <source>
        <dbReference type="ARBA" id="ARBA00007130"/>
    </source>
</evidence>
<keyword evidence="3" id="KW-0072">Autophagy</keyword>
<evidence type="ECO:0000256" key="2">
    <source>
        <dbReference type="ARBA" id="ARBA00018874"/>
    </source>
</evidence>
<proteinExistence type="inferred from homology"/>
<dbReference type="AlphaFoldDB" id="A0AA38CQ35"/>
<feature type="non-terminal residue" evidence="4">
    <location>
        <position position="197"/>
    </location>
</feature>
<evidence type="ECO:0000313" key="4">
    <source>
        <dbReference type="EMBL" id="KAH9301432.1"/>
    </source>
</evidence>
<dbReference type="GO" id="GO:1990316">
    <property type="term" value="C:Atg1/ULK1 kinase complex"/>
    <property type="evidence" value="ECO:0007669"/>
    <property type="project" value="TreeGrafter"/>
</dbReference>
<gene>
    <name evidence="4" type="ORF">KI387_013015</name>
</gene>
<keyword evidence="5" id="KW-1185">Reference proteome</keyword>
<name>A0AA38CQ35_TAXCH</name>
<accession>A0AA38CQ35</accession>
<dbReference type="Proteomes" id="UP000824469">
    <property type="component" value="Unassembled WGS sequence"/>
</dbReference>
<sequence>IRVNAMNCEVFHLNELEVEHHQIREVLRCILHTIAFHRALGLVRPKDVDLDLFEITYVQCGDPDLEKKIEEKIDQFVSWVEKHPNKKSQIYLSFYEIRNKQTAWFSNKVERFYWEQWYISMNVITPKASSNKFHHGKASAVEGEATMEERNPRHAALELALRDVLFQIVRFVNEKKDHIPPVLNPDVVSFPYEITIP</sequence>
<dbReference type="EMBL" id="JAHRHJ020000009">
    <property type="protein sequence ID" value="KAH9301432.1"/>
    <property type="molecule type" value="Genomic_DNA"/>
</dbReference>
<dbReference type="GO" id="GO:0019901">
    <property type="term" value="F:protein kinase binding"/>
    <property type="evidence" value="ECO:0007669"/>
    <property type="project" value="TreeGrafter"/>
</dbReference>
<dbReference type="OMA" id="VCWEIWT"/>
<organism evidence="4 5">
    <name type="scientific">Taxus chinensis</name>
    <name type="common">Chinese yew</name>
    <name type="synonym">Taxus wallichiana var. chinensis</name>
    <dbReference type="NCBI Taxonomy" id="29808"/>
    <lineage>
        <taxon>Eukaryota</taxon>
        <taxon>Viridiplantae</taxon>
        <taxon>Streptophyta</taxon>
        <taxon>Embryophyta</taxon>
        <taxon>Tracheophyta</taxon>
        <taxon>Spermatophyta</taxon>
        <taxon>Pinopsida</taxon>
        <taxon>Pinidae</taxon>
        <taxon>Conifers II</taxon>
        <taxon>Cupressales</taxon>
        <taxon>Taxaceae</taxon>
        <taxon>Taxus</taxon>
    </lineage>
</organism>
<dbReference type="GO" id="GO:0000045">
    <property type="term" value="P:autophagosome assembly"/>
    <property type="evidence" value="ECO:0007669"/>
    <property type="project" value="TreeGrafter"/>
</dbReference>
<dbReference type="Pfam" id="PF07855">
    <property type="entry name" value="ATG101"/>
    <property type="match status" value="1"/>
</dbReference>
<dbReference type="PANTHER" id="PTHR13292:SF0">
    <property type="entry name" value="AUTOPHAGY-RELATED PROTEIN 101"/>
    <property type="match status" value="1"/>
</dbReference>
<dbReference type="PANTHER" id="PTHR13292">
    <property type="entry name" value="AUTOPHAGY-RELATED PROTEIN 101"/>
    <property type="match status" value="1"/>
</dbReference>
<evidence type="ECO:0000256" key="3">
    <source>
        <dbReference type="ARBA" id="ARBA00023006"/>
    </source>
</evidence>
<protein>
    <recommendedName>
        <fullName evidence="2">Autophagy-related protein 101</fullName>
    </recommendedName>
</protein>
<dbReference type="GO" id="GO:0000407">
    <property type="term" value="C:phagophore assembly site"/>
    <property type="evidence" value="ECO:0007669"/>
    <property type="project" value="TreeGrafter"/>
</dbReference>